<keyword evidence="13" id="KW-1185">Reference proteome</keyword>
<dbReference type="InterPro" id="IPR036621">
    <property type="entry name" value="Anticodon-bd_dom_sf"/>
</dbReference>
<evidence type="ECO:0000256" key="5">
    <source>
        <dbReference type="ARBA" id="ARBA00022840"/>
    </source>
</evidence>
<dbReference type="PANTHER" id="PTHR11476">
    <property type="entry name" value="HISTIDYL-TRNA SYNTHETASE"/>
    <property type="match status" value="1"/>
</dbReference>
<dbReference type="EMBL" id="SKFH01000005">
    <property type="protein sequence ID" value="TCZ73692.1"/>
    <property type="molecule type" value="Genomic_DNA"/>
</dbReference>
<dbReference type="OrthoDB" id="9800814at2"/>
<dbReference type="Gene3D" id="3.40.50.800">
    <property type="entry name" value="Anticodon-binding domain"/>
    <property type="match status" value="1"/>
</dbReference>
<evidence type="ECO:0000256" key="9">
    <source>
        <dbReference type="HAMAP-Rule" id="MF_00127"/>
    </source>
</evidence>
<sequence>MIQKPSLPQGTRDFGPEVVRKRQYILQTIRGVFERYGFQPLETPAMENLDTLMGKYGEEGDKLIFKILNNGLDNPVKEASLRDAFDKVLQGKNTKDLTERALRYDLTIPFARYVAMNHGQLAFPFKRYQMQPVWRADRPQKGRYREFYQCDADVVGSRSLLNEVDLCYIYHTVFLQLGLEGYELRINSRKLLTALAEICGGAGKMIDITIAIDKLDKIGLDKVKEELAGRGLDDAQIATIERYLNISGSNDEKLAAIKELFGNNETAKKGIEELEYVTNMVIPAPSQREGETVSAHGSRLTAHESPNLVLDFTLARGLNYYTGIIFEVKAPATVKIGSIGGGGRYDDLTGLFGVPDMPGVGISFGVDRIYDVLEELNLFPPTVTQATAALFFNLGEAESRAAYGLLQGLRSAGISGELYHEATKMDKQFKYAEKKGIPYIVIIGSRELEQQTAMVKELATGQQEPVPFGELAARFAGENVR</sequence>
<feature type="binding site" evidence="10">
    <location>
        <begin position="105"/>
        <end position="107"/>
    </location>
    <ligand>
        <name>L-histidine</name>
        <dbReference type="ChEBI" id="CHEBI:57595"/>
    </ligand>
</feature>
<dbReference type="InterPro" id="IPR015807">
    <property type="entry name" value="His-tRNA-ligase"/>
</dbReference>
<evidence type="ECO:0000256" key="3">
    <source>
        <dbReference type="ARBA" id="ARBA00022598"/>
    </source>
</evidence>
<evidence type="ECO:0000256" key="7">
    <source>
        <dbReference type="ARBA" id="ARBA00023146"/>
    </source>
</evidence>
<organism evidence="12 13">
    <name type="scientific">Flaviaesturariibacter aridisoli</name>
    <dbReference type="NCBI Taxonomy" id="2545761"/>
    <lineage>
        <taxon>Bacteria</taxon>
        <taxon>Pseudomonadati</taxon>
        <taxon>Bacteroidota</taxon>
        <taxon>Chitinophagia</taxon>
        <taxon>Chitinophagales</taxon>
        <taxon>Chitinophagaceae</taxon>
        <taxon>Flaviaestuariibacter</taxon>
    </lineage>
</organism>
<evidence type="ECO:0000256" key="10">
    <source>
        <dbReference type="PIRSR" id="PIRSR001549-1"/>
    </source>
</evidence>
<evidence type="ECO:0000259" key="11">
    <source>
        <dbReference type="PROSITE" id="PS50862"/>
    </source>
</evidence>
<comment type="caution">
    <text evidence="12">The sequence shown here is derived from an EMBL/GenBank/DDBJ whole genome shotgun (WGS) entry which is preliminary data.</text>
</comment>
<dbReference type="InterPro" id="IPR006195">
    <property type="entry name" value="aa-tRNA-synth_II"/>
</dbReference>
<gene>
    <name evidence="9" type="primary">hisS</name>
    <name evidence="12" type="ORF">E0486_05260</name>
</gene>
<evidence type="ECO:0000256" key="8">
    <source>
        <dbReference type="ARBA" id="ARBA00047639"/>
    </source>
</evidence>
<dbReference type="Pfam" id="PF13393">
    <property type="entry name" value="tRNA-synt_His"/>
    <property type="match status" value="1"/>
</dbReference>
<dbReference type="RefSeq" id="WP_131851097.1">
    <property type="nucleotide sequence ID" value="NZ_SKFH01000005.1"/>
</dbReference>
<evidence type="ECO:0000313" key="12">
    <source>
        <dbReference type="EMBL" id="TCZ73692.1"/>
    </source>
</evidence>
<keyword evidence="4 9" id="KW-0547">Nucleotide-binding</keyword>
<dbReference type="GO" id="GO:0005737">
    <property type="term" value="C:cytoplasm"/>
    <property type="evidence" value="ECO:0007669"/>
    <property type="project" value="UniProtKB-SubCell"/>
</dbReference>
<accession>A0A4V2WN18</accession>
<dbReference type="CDD" id="cd00773">
    <property type="entry name" value="HisRS-like_core"/>
    <property type="match status" value="1"/>
</dbReference>
<evidence type="ECO:0000256" key="4">
    <source>
        <dbReference type="ARBA" id="ARBA00022741"/>
    </source>
</evidence>
<dbReference type="Proteomes" id="UP000295164">
    <property type="component" value="Unassembled WGS sequence"/>
</dbReference>
<dbReference type="SUPFAM" id="SSF52954">
    <property type="entry name" value="Class II aaRS ABD-related"/>
    <property type="match status" value="1"/>
</dbReference>
<dbReference type="NCBIfam" id="TIGR00442">
    <property type="entry name" value="hisS"/>
    <property type="match status" value="1"/>
</dbReference>
<dbReference type="Pfam" id="PF03129">
    <property type="entry name" value="HGTP_anticodon"/>
    <property type="match status" value="1"/>
</dbReference>
<keyword evidence="7 9" id="KW-0030">Aminoacyl-tRNA synthetase</keyword>
<keyword evidence="9" id="KW-0963">Cytoplasm</keyword>
<comment type="catalytic activity">
    <reaction evidence="8 9">
        <text>tRNA(His) + L-histidine + ATP = L-histidyl-tRNA(His) + AMP + diphosphate + H(+)</text>
        <dbReference type="Rhea" id="RHEA:17313"/>
        <dbReference type="Rhea" id="RHEA-COMP:9665"/>
        <dbReference type="Rhea" id="RHEA-COMP:9689"/>
        <dbReference type="ChEBI" id="CHEBI:15378"/>
        <dbReference type="ChEBI" id="CHEBI:30616"/>
        <dbReference type="ChEBI" id="CHEBI:33019"/>
        <dbReference type="ChEBI" id="CHEBI:57595"/>
        <dbReference type="ChEBI" id="CHEBI:78442"/>
        <dbReference type="ChEBI" id="CHEBI:78527"/>
        <dbReference type="ChEBI" id="CHEBI:456215"/>
        <dbReference type="EC" id="6.1.1.21"/>
    </reaction>
</comment>
<feature type="binding site" evidence="10">
    <location>
        <begin position="320"/>
        <end position="321"/>
    </location>
    <ligand>
        <name>L-histidine</name>
        <dbReference type="ChEBI" id="CHEBI:57595"/>
    </ligand>
</feature>
<dbReference type="InterPro" id="IPR004154">
    <property type="entry name" value="Anticodon-bd"/>
</dbReference>
<comment type="subunit">
    <text evidence="2 9">Homodimer.</text>
</comment>
<feature type="binding site" evidence="10">
    <location>
        <position position="153"/>
    </location>
    <ligand>
        <name>L-histidine</name>
        <dbReference type="ChEBI" id="CHEBI:57595"/>
    </ligand>
</feature>
<feature type="binding site" evidence="10">
    <location>
        <position position="316"/>
    </location>
    <ligand>
        <name>L-histidine</name>
        <dbReference type="ChEBI" id="CHEBI:57595"/>
    </ligand>
</feature>
<dbReference type="GO" id="GO:0005524">
    <property type="term" value="F:ATP binding"/>
    <property type="evidence" value="ECO:0007669"/>
    <property type="project" value="UniProtKB-UniRule"/>
</dbReference>
<dbReference type="HAMAP" id="MF_00127">
    <property type="entry name" value="His_tRNA_synth"/>
    <property type="match status" value="1"/>
</dbReference>
<comment type="similarity">
    <text evidence="1 9">Belongs to the class-II aminoacyl-tRNA synthetase family.</text>
</comment>
<keyword evidence="3 9" id="KW-0436">Ligase</keyword>
<dbReference type="InterPro" id="IPR004516">
    <property type="entry name" value="HisRS/HisZ"/>
</dbReference>
<dbReference type="InterPro" id="IPR033656">
    <property type="entry name" value="HisRS_anticodon"/>
</dbReference>
<dbReference type="PIRSF" id="PIRSF001549">
    <property type="entry name" value="His-tRNA_synth"/>
    <property type="match status" value="1"/>
</dbReference>
<name>A0A4V2WN18_9BACT</name>
<keyword evidence="6 9" id="KW-0648">Protein biosynthesis</keyword>
<feature type="domain" description="Aminoacyl-transfer RNA synthetases class-II family profile" evidence="11">
    <location>
        <begin position="1"/>
        <end position="381"/>
    </location>
</feature>
<feature type="binding site" evidence="10">
    <location>
        <position position="135"/>
    </location>
    <ligand>
        <name>L-histidine</name>
        <dbReference type="ChEBI" id="CHEBI:57595"/>
    </ligand>
</feature>
<dbReference type="PANTHER" id="PTHR11476:SF7">
    <property type="entry name" value="HISTIDINE--TRNA LIGASE"/>
    <property type="match status" value="1"/>
</dbReference>
<evidence type="ECO:0000256" key="1">
    <source>
        <dbReference type="ARBA" id="ARBA00008226"/>
    </source>
</evidence>
<evidence type="ECO:0000313" key="13">
    <source>
        <dbReference type="Proteomes" id="UP000295164"/>
    </source>
</evidence>
<dbReference type="GO" id="GO:0004821">
    <property type="term" value="F:histidine-tRNA ligase activity"/>
    <property type="evidence" value="ECO:0007669"/>
    <property type="project" value="UniProtKB-UniRule"/>
</dbReference>
<dbReference type="Gene3D" id="3.30.930.10">
    <property type="entry name" value="Bira Bifunctional Protein, Domain 2"/>
    <property type="match status" value="1"/>
</dbReference>
<dbReference type="InterPro" id="IPR045864">
    <property type="entry name" value="aa-tRNA-synth_II/BPL/LPL"/>
</dbReference>
<dbReference type="AlphaFoldDB" id="A0A4V2WN18"/>
<dbReference type="GO" id="GO:0006427">
    <property type="term" value="P:histidyl-tRNA aminoacylation"/>
    <property type="evidence" value="ECO:0007669"/>
    <property type="project" value="UniProtKB-UniRule"/>
</dbReference>
<protein>
    <recommendedName>
        <fullName evidence="9">Histidine--tRNA ligase</fullName>
        <ecNumber evidence="9">6.1.1.21</ecNumber>
    </recommendedName>
    <alternativeName>
        <fullName evidence="9">Histidyl-tRNA synthetase</fullName>
        <shortName evidence="9">HisRS</shortName>
    </alternativeName>
</protein>
<feature type="binding site" evidence="10">
    <location>
        <position position="149"/>
    </location>
    <ligand>
        <name>L-histidine</name>
        <dbReference type="ChEBI" id="CHEBI:57595"/>
    </ligand>
</feature>
<comment type="subcellular location">
    <subcellularLocation>
        <location evidence="9">Cytoplasm</location>
    </subcellularLocation>
</comment>
<evidence type="ECO:0000256" key="2">
    <source>
        <dbReference type="ARBA" id="ARBA00011738"/>
    </source>
</evidence>
<reference evidence="12 13" key="1">
    <citation type="submission" date="2019-03" db="EMBL/GenBank/DDBJ databases">
        <authorList>
            <person name="Kim M.K.M."/>
        </authorList>
    </citation>
    <scope>NUCLEOTIDE SEQUENCE [LARGE SCALE GENOMIC DNA]</scope>
    <source>
        <strain evidence="12 13">17J68-15</strain>
    </source>
</reference>
<keyword evidence="5 9" id="KW-0067">ATP-binding</keyword>
<dbReference type="PROSITE" id="PS50862">
    <property type="entry name" value="AA_TRNA_LIGASE_II"/>
    <property type="match status" value="1"/>
</dbReference>
<evidence type="ECO:0000256" key="6">
    <source>
        <dbReference type="ARBA" id="ARBA00022917"/>
    </source>
</evidence>
<dbReference type="CDD" id="cd00859">
    <property type="entry name" value="HisRS_anticodon"/>
    <property type="match status" value="1"/>
</dbReference>
<proteinExistence type="inferred from homology"/>
<dbReference type="EC" id="6.1.1.21" evidence="9"/>
<dbReference type="SUPFAM" id="SSF55681">
    <property type="entry name" value="Class II aaRS and biotin synthetases"/>
    <property type="match status" value="1"/>
</dbReference>
<dbReference type="InterPro" id="IPR041715">
    <property type="entry name" value="HisRS-like_core"/>
</dbReference>